<organism evidence="1 2">
    <name type="scientific">Blepharisma stoltei</name>
    <dbReference type="NCBI Taxonomy" id="1481888"/>
    <lineage>
        <taxon>Eukaryota</taxon>
        <taxon>Sar</taxon>
        <taxon>Alveolata</taxon>
        <taxon>Ciliophora</taxon>
        <taxon>Postciliodesmatophora</taxon>
        <taxon>Heterotrichea</taxon>
        <taxon>Heterotrichida</taxon>
        <taxon>Blepharismidae</taxon>
        <taxon>Blepharisma</taxon>
    </lineage>
</organism>
<comment type="caution">
    <text evidence="1">The sequence shown here is derived from an EMBL/GenBank/DDBJ whole genome shotgun (WGS) entry which is preliminary data.</text>
</comment>
<gene>
    <name evidence="1" type="ORF">BSTOLATCC_MIC38717</name>
</gene>
<protein>
    <submittedName>
        <fullName evidence="1">Uncharacterized protein</fullName>
    </submittedName>
</protein>
<dbReference type="Proteomes" id="UP001162131">
    <property type="component" value="Unassembled WGS sequence"/>
</dbReference>
<sequence>MFSDEINRDSLKLTSCLLKSSLVKTKKEDEAYSGIKENEELRVLLNRYDNIHQDFMYFGNTQTSELILRRFLQIKEIPGDYRAEPLLRYLIGTMQDFAFNEIETALWALYLDKIGWTDAKLSFNYLICYSAFAAKSFLNDDIKPYEAFLSQKIENFTQNFLSFQTIYENQLEVTPKEINAKLRELGSSILAPKSKPIIDYNFYVDEILSLSPPYSSVRDTANTQSQVKNEETKVEKNRKCKESLKKLGRSKEKNAGIKKKAIKNEKDGEKLRSATFESSDLLSRIDSLCFSYENSSFTPIFSPPAPNKANSLLNRLASA</sequence>
<proteinExistence type="predicted"/>
<evidence type="ECO:0000313" key="2">
    <source>
        <dbReference type="Proteomes" id="UP001162131"/>
    </source>
</evidence>
<accession>A0AAU9JGR7</accession>
<name>A0AAU9JGR7_9CILI</name>
<dbReference type="EMBL" id="CAJZBQ010000038">
    <property type="protein sequence ID" value="CAG9325463.1"/>
    <property type="molecule type" value="Genomic_DNA"/>
</dbReference>
<evidence type="ECO:0000313" key="1">
    <source>
        <dbReference type="EMBL" id="CAG9325463.1"/>
    </source>
</evidence>
<keyword evidence="2" id="KW-1185">Reference proteome</keyword>
<dbReference type="AlphaFoldDB" id="A0AAU9JGR7"/>
<reference evidence="1" key="1">
    <citation type="submission" date="2021-09" db="EMBL/GenBank/DDBJ databases">
        <authorList>
            <consortium name="AG Swart"/>
            <person name="Singh M."/>
            <person name="Singh A."/>
            <person name="Seah K."/>
            <person name="Emmerich C."/>
        </authorList>
    </citation>
    <scope>NUCLEOTIDE SEQUENCE</scope>
    <source>
        <strain evidence="1">ATCC30299</strain>
    </source>
</reference>